<dbReference type="Proteomes" id="UP001153069">
    <property type="component" value="Unassembled WGS sequence"/>
</dbReference>
<evidence type="ECO:0000313" key="2">
    <source>
        <dbReference type="EMBL" id="CAB9514263.1"/>
    </source>
</evidence>
<comment type="caution">
    <text evidence="2">The sequence shown here is derived from an EMBL/GenBank/DDBJ whole genome shotgun (WGS) entry which is preliminary data.</text>
</comment>
<evidence type="ECO:0000256" key="1">
    <source>
        <dbReference type="SAM" id="SignalP"/>
    </source>
</evidence>
<keyword evidence="1" id="KW-0732">Signal</keyword>
<organism evidence="2 3">
    <name type="scientific">Seminavis robusta</name>
    <dbReference type="NCBI Taxonomy" id="568900"/>
    <lineage>
        <taxon>Eukaryota</taxon>
        <taxon>Sar</taxon>
        <taxon>Stramenopiles</taxon>
        <taxon>Ochrophyta</taxon>
        <taxon>Bacillariophyta</taxon>
        <taxon>Bacillariophyceae</taxon>
        <taxon>Bacillariophycidae</taxon>
        <taxon>Naviculales</taxon>
        <taxon>Naviculaceae</taxon>
        <taxon>Seminavis</taxon>
    </lineage>
</organism>
<protein>
    <submittedName>
        <fullName evidence="2">Uncharacterized protein</fullName>
    </submittedName>
</protein>
<dbReference type="AlphaFoldDB" id="A0A9N8E4I9"/>
<gene>
    <name evidence="2" type="ORF">SEMRO_642_G180220.1</name>
</gene>
<accession>A0A9N8E4I9</accession>
<sequence length="266" mass="25845">MKLTASIVALLAAPSLALQGGYLSQMGGGGSVKTSSLKPASAAGPAFGASYLDNMGGNAAPTTPAAPPAAPAAPASAAAISMSELVGLPPITSTSQIADSATAVAAGDYLSSLKVAAAPSGSGPVGYLDILTVSADTVMGGLGPATYLDNIAGAASVTAKVEAATEVTMVSNEPVLAAINNMKENMSKNQKATIDILKDINSDMQRILTAAQKPSNAAPVASETTELTSALEASVAPSAGNYLSSLHGASAGAPTGSGPGGYLDLL</sequence>
<feature type="signal peptide" evidence="1">
    <location>
        <begin position="1"/>
        <end position="17"/>
    </location>
</feature>
<keyword evidence="3" id="KW-1185">Reference proteome</keyword>
<dbReference type="EMBL" id="CAICTM010000641">
    <property type="protein sequence ID" value="CAB9514263.1"/>
    <property type="molecule type" value="Genomic_DNA"/>
</dbReference>
<feature type="chain" id="PRO_5040370619" evidence="1">
    <location>
        <begin position="18"/>
        <end position="266"/>
    </location>
</feature>
<evidence type="ECO:0000313" key="3">
    <source>
        <dbReference type="Proteomes" id="UP001153069"/>
    </source>
</evidence>
<reference evidence="2" key="1">
    <citation type="submission" date="2020-06" db="EMBL/GenBank/DDBJ databases">
        <authorList>
            <consortium name="Plant Systems Biology data submission"/>
        </authorList>
    </citation>
    <scope>NUCLEOTIDE SEQUENCE</scope>
    <source>
        <strain evidence="2">D6</strain>
    </source>
</reference>
<proteinExistence type="predicted"/>
<name>A0A9N8E4I9_9STRA</name>